<dbReference type="Proteomes" id="UP001495910">
    <property type="component" value="Unassembled WGS sequence"/>
</dbReference>
<protein>
    <recommendedName>
        <fullName evidence="5">Carboxypeptidase regulatory-like domain-containing protein</fullName>
    </recommendedName>
</protein>
<proteinExistence type="predicted"/>
<keyword evidence="2" id="KW-0732">Signal</keyword>
<name>A0ABU9PQY0_9BURK</name>
<organism evidence="3 4">
    <name type="scientific">Collimonas rhizosphaerae</name>
    <dbReference type="NCBI Taxonomy" id="3126357"/>
    <lineage>
        <taxon>Bacteria</taxon>
        <taxon>Pseudomonadati</taxon>
        <taxon>Pseudomonadota</taxon>
        <taxon>Betaproteobacteria</taxon>
        <taxon>Burkholderiales</taxon>
        <taxon>Oxalobacteraceae</taxon>
        <taxon>Collimonas</taxon>
    </lineage>
</organism>
<sequence length="183" mass="19526">MNTITIMLVILGLSSSALAQSSPTPPEIPDETQPMPPGIKRPPTPAPTPPTPSATQPESQPMASQPPAIRAQPKSKNGFTYLCGGVGLDESTYMKRTAKEYDLMSTFSSRGGSYLADVNIDISDKSGKARLQTTCSGPILLIKFPSAGTYRIRAEVGGEVQTKIARVQAKRSPHSVVFVWPAN</sequence>
<feature type="chain" id="PRO_5046749077" description="Carboxypeptidase regulatory-like domain-containing protein" evidence="2">
    <location>
        <begin position="20"/>
        <end position="183"/>
    </location>
</feature>
<dbReference type="EMBL" id="JBANDC010000002">
    <property type="protein sequence ID" value="MEM4986406.1"/>
    <property type="molecule type" value="Genomic_DNA"/>
</dbReference>
<keyword evidence="4" id="KW-1185">Reference proteome</keyword>
<reference evidence="3 4" key="1">
    <citation type="submission" date="2024-02" db="EMBL/GenBank/DDBJ databases">
        <title>Draft genome sequence of Collimonas sp. strain H4R21, an effective mineral-weathering bacterial strain isolated from the beech rhizosphere.</title>
        <authorList>
            <person name="Morin E."/>
            <person name="Uroz S."/>
            <person name="Leveau J.H.J."/>
            <person name="Kumar R."/>
            <person name="Rey M.W."/>
            <person name="Pham J."/>
        </authorList>
    </citation>
    <scope>NUCLEOTIDE SEQUENCE [LARGE SCALE GENOMIC DNA]</scope>
    <source>
        <strain evidence="3 4">H4R21</strain>
    </source>
</reference>
<gene>
    <name evidence="3" type="ORF">V8G57_03290</name>
</gene>
<evidence type="ECO:0000256" key="2">
    <source>
        <dbReference type="SAM" id="SignalP"/>
    </source>
</evidence>
<feature type="signal peptide" evidence="2">
    <location>
        <begin position="1"/>
        <end position="19"/>
    </location>
</feature>
<accession>A0ABU9PQY0</accession>
<feature type="region of interest" description="Disordered" evidence="1">
    <location>
        <begin position="16"/>
        <end position="75"/>
    </location>
</feature>
<evidence type="ECO:0000256" key="1">
    <source>
        <dbReference type="SAM" id="MobiDB-lite"/>
    </source>
</evidence>
<evidence type="ECO:0000313" key="4">
    <source>
        <dbReference type="Proteomes" id="UP001495910"/>
    </source>
</evidence>
<evidence type="ECO:0000313" key="3">
    <source>
        <dbReference type="EMBL" id="MEM4986406.1"/>
    </source>
</evidence>
<comment type="caution">
    <text evidence="3">The sequence shown here is derived from an EMBL/GenBank/DDBJ whole genome shotgun (WGS) entry which is preliminary data.</text>
</comment>
<evidence type="ECO:0008006" key="5">
    <source>
        <dbReference type="Google" id="ProtNLM"/>
    </source>
</evidence>
<feature type="compositionally biased region" description="Pro residues" evidence="1">
    <location>
        <begin position="34"/>
        <end position="52"/>
    </location>
</feature>
<dbReference type="RefSeq" id="WP_342828191.1">
    <property type="nucleotide sequence ID" value="NZ_JBANDC010000002.1"/>
</dbReference>